<accession>A0ACB9ZB86</accession>
<name>A0ACB9ZB86_9PEZI</name>
<comment type="caution">
    <text evidence="1">The sequence shown here is derived from an EMBL/GenBank/DDBJ whole genome shotgun (WGS) entry which is preliminary data.</text>
</comment>
<reference evidence="1 2" key="1">
    <citation type="journal article" date="2022" name="New Phytol.">
        <title>Ecological generalism drives hyperdiversity of secondary metabolite gene clusters in xylarialean endophytes.</title>
        <authorList>
            <person name="Franco M.E.E."/>
            <person name="Wisecaver J.H."/>
            <person name="Arnold A.E."/>
            <person name="Ju Y.M."/>
            <person name="Slot J.C."/>
            <person name="Ahrendt S."/>
            <person name="Moore L.P."/>
            <person name="Eastman K.E."/>
            <person name="Scott K."/>
            <person name="Konkel Z."/>
            <person name="Mondo S.J."/>
            <person name="Kuo A."/>
            <person name="Hayes R.D."/>
            <person name="Haridas S."/>
            <person name="Andreopoulos B."/>
            <person name="Riley R."/>
            <person name="LaButti K."/>
            <person name="Pangilinan J."/>
            <person name="Lipzen A."/>
            <person name="Amirebrahimi M."/>
            <person name="Yan J."/>
            <person name="Adam C."/>
            <person name="Keymanesh K."/>
            <person name="Ng V."/>
            <person name="Louie K."/>
            <person name="Northen T."/>
            <person name="Drula E."/>
            <person name="Henrissat B."/>
            <person name="Hsieh H.M."/>
            <person name="Youens-Clark K."/>
            <person name="Lutzoni F."/>
            <person name="Miadlikowska J."/>
            <person name="Eastwood D.C."/>
            <person name="Hamelin R.C."/>
            <person name="Grigoriev I.V."/>
            <person name="U'Ren J.M."/>
        </authorList>
    </citation>
    <scope>NUCLEOTIDE SEQUENCE [LARGE SCALE GENOMIC DNA]</scope>
    <source>
        <strain evidence="1 2">CBS 119005</strain>
    </source>
</reference>
<dbReference type="EMBL" id="MU393438">
    <property type="protein sequence ID" value="KAI4868394.1"/>
    <property type="molecule type" value="Genomic_DNA"/>
</dbReference>
<gene>
    <name evidence="1" type="ORF">F4820DRAFT_123411</name>
</gene>
<protein>
    <submittedName>
        <fullName evidence="1">Uncharacterized protein</fullName>
    </submittedName>
</protein>
<dbReference type="Proteomes" id="UP001497700">
    <property type="component" value="Unassembled WGS sequence"/>
</dbReference>
<proteinExistence type="predicted"/>
<evidence type="ECO:0000313" key="1">
    <source>
        <dbReference type="EMBL" id="KAI4868394.1"/>
    </source>
</evidence>
<keyword evidence="2" id="KW-1185">Reference proteome</keyword>
<evidence type="ECO:0000313" key="2">
    <source>
        <dbReference type="Proteomes" id="UP001497700"/>
    </source>
</evidence>
<organism evidence="1 2">
    <name type="scientific">Hypoxylon rubiginosum</name>
    <dbReference type="NCBI Taxonomy" id="110542"/>
    <lineage>
        <taxon>Eukaryota</taxon>
        <taxon>Fungi</taxon>
        <taxon>Dikarya</taxon>
        <taxon>Ascomycota</taxon>
        <taxon>Pezizomycotina</taxon>
        <taxon>Sordariomycetes</taxon>
        <taxon>Xylariomycetidae</taxon>
        <taxon>Xylariales</taxon>
        <taxon>Hypoxylaceae</taxon>
        <taxon>Hypoxylon</taxon>
    </lineage>
</organism>
<sequence length="871" mass="96411">MESPPTSDGPFDSSKPFDGLVLCCTNIEADLRTEIAQRTVDLGGIHKYDLTPDVTHLIVGDYDTAKYRHVARERPDIKPMAAGWVNAVRALWLEDQDFDFAALEETWKLKTFETAGGNPNGASEEQRGRSRLTCCLTGFEDNETRTMIEGKVKMNGGDYVGDLSKRVTHLIVCKPEGKKYVAARKWGIRTVAIEWLHDSIERGMILNEECYDPTFPLEERGNGAWIRRDVKRASLGKRSRDGAAVPLVDDGRRKLRKTASMKFTSQGDSLWGDIVKQSSTNLSKPNIEERPASVPPNILAIESVTPVVASPQLAQPNSHTEQVEGGIFSGCRFYVYGFPRNRREVVQHHITSHDGQISESLKDAASPIHSEPSDRRYLIVPQTSQPESHPPLPEGMRIVTEFYIERCVHNKVLAKPNDHVLGQPFPQFPIDGFGELAICTAGFRNEQLNQVEKTIIQLGAAYSERLNAQCSLLLCPSLDGVRKQKLDFAIQSKIPVVNADWLWQCITTGCLAPWNKFVFKGAPQESQTVARPQAPKSKAKDKTTWSRSKPAPRKEQGSKPSAPATKHDIDMTAFDDDMPLPQENTVRREESQESNYETAPTHQAEDMDVEPTAESAPLSEMTSNALNKSPSPQKTVAPPRKLKRFPTGGEIGDSESGEESDDPHSLPERDDSAKNAEEERKRQAERAKEAQREEMSKQLNSLVPHDGIIQDGTGMKPQPAPRQQRRRREILGRATSNVSTASSASAESLAHISSSKSNLRRTESIASRIDGSGAFGLMDKVMMQHGDSGDSNQARQGGDSPPPATQLEYDNSEARRHRAAVIERMAASSKQDDKDGSGQSQKAPIGLDNKARASNDVVVQPPATRRTTRRR</sequence>